<dbReference type="GO" id="GO:0030254">
    <property type="term" value="P:protein secretion by the type III secretion system"/>
    <property type="evidence" value="ECO:0007669"/>
    <property type="project" value="InterPro"/>
</dbReference>
<evidence type="ECO:0000256" key="10">
    <source>
        <dbReference type="ARBA" id="ARBA00023143"/>
    </source>
</evidence>
<evidence type="ECO:0000256" key="4">
    <source>
        <dbReference type="ARBA" id="ARBA00011049"/>
    </source>
</evidence>
<dbReference type="PANTHER" id="PTHR30034">
    <property type="entry name" value="FLAGELLAR MOTOR SWITCH PROTEIN FLIM"/>
    <property type="match status" value="1"/>
</dbReference>
<keyword evidence="9" id="KW-0472">Membrane</keyword>
<comment type="similarity">
    <text evidence="3">Belongs to the FliN/MopA/SpaO family.</text>
</comment>
<comment type="subcellular location">
    <subcellularLocation>
        <location evidence="1">Bacterial flagellum basal body</location>
    </subcellularLocation>
    <subcellularLocation>
        <location evidence="2">Cell membrane</location>
        <topology evidence="2">Peripheral membrane protein</topology>
    </subcellularLocation>
</comment>
<dbReference type="InterPro" id="IPR001172">
    <property type="entry name" value="FliN_T3SS_HrcQb"/>
</dbReference>
<keyword evidence="7" id="KW-0145">Chemotaxis</keyword>
<evidence type="ECO:0000256" key="12">
    <source>
        <dbReference type="SAM" id="MobiDB-lite"/>
    </source>
</evidence>
<dbReference type="PANTHER" id="PTHR30034:SF6">
    <property type="entry name" value="YOP PROTEINS TRANSLOCATION PROTEIN Q"/>
    <property type="match status" value="1"/>
</dbReference>
<dbReference type="GO" id="GO:0005886">
    <property type="term" value="C:plasma membrane"/>
    <property type="evidence" value="ECO:0007669"/>
    <property type="project" value="UniProtKB-SubCell"/>
</dbReference>
<dbReference type="GO" id="GO:0009425">
    <property type="term" value="C:bacterial-type flagellum basal body"/>
    <property type="evidence" value="ECO:0007669"/>
    <property type="project" value="UniProtKB-SubCell"/>
</dbReference>
<evidence type="ECO:0000256" key="8">
    <source>
        <dbReference type="ARBA" id="ARBA00022779"/>
    </source>
</evidence>
<keyword evidence="6" id="KW-1003">Cell membrane</keyword>
<feature type="region of interest" description="Disordered" evidence="12">
    <location>
        <begin position="357"/>
        <end position="388"/>
    </location>
</feature>
<dbReference type="SUPFAM" id="SSF103039">
    <property type="entry name" value="CheC-like"/>
    <property type="match status" value="1"/>
</dbReference>
<protein>
    <recommendedName>
        <fullName evidence="5">Flagellar motor switch protein FliM</fullName>
    </recommendedName>
</protein>
<sequence length="476" mass="51519">MSVEPDDEGPAPHERTMLVDVRQLRIRPERQEPPPERQAPPERPARQERQERPAKPERPWRPFTFRNLEKVSRAQGMLAQRLRWLTPADGTLDAVATRLKELFDAPVVRLSLESVQVRPMSELRRFLGDPTFLAVLAPGALQGRAVLEVELALAHAAVDLLLGGAGEMVGLRPLTDIEEGVMGYVVLEALKVLVPALQDAVPRPRLDGVARGVDEVSARLGDDGPMLAVHLHATLGQHGGMVRLVVPSAVLDAAEPGVDSAQRRERLLADMEAHSARLSTVRTWLRAEIGTAEISAQDLASLRVKDVLLVDSVSARPDRGEPGTAQLRVGLGRAGRAEAEVFIEDGRYQARITDIVLGEPGHPRSATEEDSGQEEQEDFTNPELDVPPELEGAALDDMGKDGSDLLGDVPLQIAVELARVPVTAQQVVGMRAGQVLELNRGPGEPVELSVNGKVVARGELVEIEGQLGVRIITLAG</sequence>
<evidence type="ECO:0000256" key="9">
    <source>
        <dbReference type="ARBA" id="ARBA00023136"/>
    </source>
</evidence>
<evidence type="ECO:0000313" key="14">
    <source>
        <dbReference type="EMBL" id="NMO15003.1"/>
    </source>
</evidence>
<evidence type="ECO:0000256" key="6">
    <source>
        <dbReference type="ARBA" id="ARBA00022475"/>
    </source>
</evidence>
<evidence type="ECO:0000313" key="15">
    <source>
        <dbReference type="Proteomes" id="UP000518300"/>
    </source>
</evidence>
<reference evidence="14 15" key="1">
    <citation type="submission" date="2020-04" db="EMBL/GenBank/DDBJ databases">
        <title>Draft genome of Pyxidicoccus fallax type strain.</title>
        <authorList>
            <person name="Whitworth D.E."/>
        </authorList>
    </citation>
    <scope>NUCLEOTIDE SEQUENCE [LARGE SCALE GENOMIC DNA]</scope>
    <source>
        <strain evidence="14 15">DSM 14698</strain>
    </source>
</reference>
<dbReference type="NCBIfam" id="TIGR02551">
    <property type="entry name" value="SpaO_YscQ"/>
    <property type="match status" value="1"/>
</dbReference>
<evidence type="ECO:0000256" key="11">
    <source>
        <dbReference type="ARBA" id="ARBA00025044"/>
    </source>
</evidence>
<feature type="compositionally biased region" description="Acidic residues" evidence="12">
    <location>
        <begin position="368"/>
        <end position="380"/>
    </location>
</feature>
<dbReference type="InterPro" id="IPR013385">
    <property type="entry name" value="T3SS_SpaO/YscQ/SpaO"/>
</dbReference>
<comment type="similarity">
    <text evidence="4">Belongs to the FliM family.</text>
</comment>
<evidence type="ECO:0000259" key="13">
    <source>
        <dbReference type="Pfam" id="PF01052"/>
    </source>
</evidence>
<dbReference type="Proteomes" id="UP000518300">
    <property type="component" value="Unassembled WGS sequence"/>
</dbReference>
<dbReference type="InterPro" id="IPR001689">
    <property type="entry name" value="Flag_FliM"/>
</dbReference>
<dbReference type="SUPFAM" id="SSF101801">
    <property type="entry name" value="Surface presentation of antigens (SPOA)"/>
    <property type="match status" value="1"/>
</dbReference>
<evidence type="ECO:0000256" key="5">
    <source>
        <dbReference type="ARBA" id="ARBA00021898"/>
    </source>
</evidence>
<gene>
    <name evidence="14" type="primary">sctQ</name>
    <name evidence="14" type="ORF">HG543_09060</name>
</gene>
<evidence type="ECO:0000256" key="3">
    <source>
        <dbReference type="ARBA" id="ARBA00009226"/>
    </source>
</evidence>
<dbReference type="Pfam" id="PF02154">
    <property type="entry name" value="FliM"/>
    <property type="match status" value="1"/>
</dbReference>
<dbReference type="AlphaFoldDB" id="A0A848LDX4"/>
<dbReference type="GO" id="GO:0050918">
    <property type="term" value="P:positive chemotaxis"/>
    <property type="evidence" value="ECO:0007669"/>
    <property type="project" value="TreeGrafter"/>
</dbReference>
<dbReference type="InterPro" id="IPR001543">
    <property type="entry name" value="FliN-like_C"/>
</dbReference>
<feature type="domain" description="Flagellar motor switch protein FliN-like C-terminal" evidence="13">
    <location>
        <begin position="405"/>
        <end position="472"/>
    </location>
</feature>
<dbReference type="InterPro" id="IPR028976">
    <property type="entry name" value="CheC-like_sf"/>
</dbReference>
<dbReference type="InterPro" id="IPR036429">
    <property type="entry name" value="SpoA-like_sf"/>
</dbReference>
<keyword evidence="15" id="KW-1185">Reference proteome</keyword>
<evidence type="ECO:0000256" key="2">
    <source>
        <dbReference type="ARBA" id="ARBA00004202"/>
    </source>
</evidence>
<dbReference type="Gene3D" id="3.40.1550.10">
    <property type="entry name" value="CheC-like"/>
    <property type="match status" value="1"/>
</dbReference>
<dbReference type="GO" id="GO:0003774">
    <property type="term" value="F:cytoskeletal motor activity"/>
    <property type="evidence" value="ECO:0007669"/>
    <property type="project" value="InterPro"/>
</dbReference>
<comment type="function">
    <text evidence="11">FliM is one of three proteins (FliG, FliN, FliM) that forms the rotor-mounted switch complex (C ring), located at the base of the basal body. This complex interacts with the CheY and CheZ chemotaxis proteins, in addition to contacting components of the motor that determine the direction of flagellar rotation.</text>
</comment>
<evidence type="ECO:0000256" key="7">
    <source>
        <dbReference type="ARBA" id="ARBA00022500"/>
    </source>
</evidence>
<proteinExistence type="inferred from homology"/>
<dbReference type="EMBL" id="JABBJJ010000029">
    <property type="protein sequence ID" value="NMO15003.1"/>
    <property type="molecule type" value="Genomic_DNA"/>
</dbReference>
<name>A0A848LDX4_9BACT</name>
<feature type="compositionally biased region" description="Basic and acidic residues" evidence="12">
    <location>
        <begin position="10"/>
        <end position="60"/>
    </location>
</feature>
<dbReference type="Pfam" id="PF01052">
    <property type="entry name" value="FliMN_C"/>
    <property type="match status" value="1"/>
</dbReference>
<keyword evidence="10" id="KW-0975">Bacterial flagellum</keyword>
<dbReference type="RefSeq" id="WP_169344294.1">
    <property type="nucleotide sequence ID" value="NZ_JABBJJ010000029.1"/>
</dbReference>
<dbReference type="GO" id="GO:0071978">
    <property type="term" value="P:bacterial-type flagellum-dependent swarming motility"/>
    <property type="evidence" value="ECO:0007669"/>
    <property type="project" value="TreeGrafter"/>
</dbReference>
<comment type="caution">
    <text evidence="14">The sequence shown here is derived from an EMBL/GenBank/DDBJ whole genome shotgun (WGS) entry which is preliminary data.</text>
</comment>
<keyword evidence="8" id="KW-0283">Flagellar rotation</keyword>
<feature type="region of interest" description="Disordered" evidence="12">
    <location>
        <begin position="1"/>
        <end position="61"/>
    </location>
</feature>
<accession>A0A848LDX4</accession>
<evidence type="ECO:0000256" key="1">
    <source>
        <dbReference type="ARBA" id="ARBA00004117"/>
    </source>
</evidence>
<dbReference type="PRINTS" id="PR00956">
    <property type="entry name" value="FLGMOTORFLIN"/>
</dbReference>
<organism evidence="14 15">
    <name type="scientific">Pyxidicoccus fallax</name>
    <dbReference type="NCBI Taxonomy" id="394095"/>
    <lineage>
        <taxon>Bacteria</taxon>
        <taxon>Pseudomonadati</taxon>
        <taxon>Myxococcota</taxon>
        <taxon>Myxococcia</taxon>
        <taxon>Myxococcales</taxon>
        <taxon>Cystobacterineae</taxon>
        <taxon>Myxococcaceae</taxon>
        <taxon>Pyxidicoccus</taxon>
    </lineage>
</organism>
<dbReference type="Gene3D" id="2.30.330.10">
    <property type="entry name" value="SpoA-like"/>
    <property type="match status" value="1"/>
</dbReference>